<dbReference type="PANTHER" id="PTHR22978:SF22">
    <property type="entry name" value="BTG FAMILY PROTEIN"/>
    <property type="match status" value="1"/>
</dbReference>
<feature type="region of interest" description="Disordered" evidence="2">
    <location>
        <begin position="287"/>
        <end position="339"/>
    </location>
</feature>
<feature type="compositionally biased region" description="Low complexity" evidence="2">
    <location>
        <begin position="288"/>
        <end position="319"/>
    </location>
</feature>
<dbReference type="PANTHER" id="PTHR22978">
    <property type="entry name" value="B-CELL TRANSLOCATION GENE"/>
    <property type="match status" value="1"/>
</dbReference>
<organism evidence="5 6">
    <name type="scientific">Marasmius oreades</name>
    <name type="common">fairy-ring Marasmius</name>
    <dbReference type="NCBI Taxonomy" id="181124"/>
    <lineage>
        <taxon>Eukaryota</taxon>
        <taxon>Fungi</taxon>
        <taxon>Dikarya</taxon>
        <taxon>Basidiomycota</taxon>
        <taxon>Agaricomycotina</taxon>
        <taxon>Agaricomycetes</taxon>
        <taxon>Agaricomycetidae</taxon>
        <taxon>Agaricales</taxon>
        <taxon>Marasmiineae</taxon>
        <taxon>Marasmiaceae</taxon>
        <taxon>Marasmius</taxon>
    </lineage>
</organism>
<dbReference type="InterPro" id="IPR036054">
    <property type="entry name" value="BTG-like_sf"/>
</dbReference>
<keyword evidence="3" id="KW-0812">Transmembrane</keyword>
<name>A0A9P8AFJ3_9AGAR</name>
<reference evidence="5" key="1">
    <citation type="journal article" date="2021" name="Genome Biol. Evol.">
        <title>The assembled and annotated genome of the fairy-ring fungus Marasmius oreades.</title>
        <authorList>
            <person name="Hiltunen M."/>
            <person name="Ament-Velasquez S.L."/>
            <person name="Johannesson H."/>
        </authorList>
    </citation>
    <scope>NUCLEOTIDE SEQUENCE</scope>
    <source>
        <strain evidence="5">03SP1</strain>
    </source>
</reference>
<feature type="transmembrane region" description="Helical" evidence="3">
    <location>
        <begin position="47"/>
        <end position="69"/>
    </location>
</feature>
<gene>
    <name evidence="5" type="ORF">E1B28_001341</name>
</gene>
<dbReference type="InterPro" id="IPR033332">
    <property type="entry name" value="BTG"/>
</dbReference>
<dbReference type="GO" id="GO:0005737">
    <property type="term" value="C:cytoplasm"/>
    <property type="evidence" value="ECO:0007669"/>
    <property type="project" value="TreeGrafter"/>
</dbReference>
<dbReference type="OrthoDB" id="19928at2759"/>
<comment type="caution">
    <text evidence="5">The sequence shown here is derived from an EMBL/GenBank/DDBJ whole genome shotgun (WGS) entry which is preliminary data.</text>
</comment>
<keyword evidence="3" id="KW-1133">Transmembrane helix</keyword>
<keyword evidence="6" id="KW-1185">Reference proteome</keyword>
<dbReference type="GeneID" id="66070417"/>
<dbReference type="InterPro" id="IPR002087">
    <property type="entry name" value="Anti_prolifrtn"/>
</dbReference>
<comment type="similarity">
    <text evidence="1">Belongs to the BTG family.</text>
</comment>
<dbReference type="Gene3D" id="3.90.640.90">
    <property type="entry name" value="Anti-proliferative protein, N-terminal domain"/>
    <property type="match status" value="1"/>
</dbReference>
<evidence type="ECO:0000313" key="6">
    <source>
        <dbReference type="Proteomes" id="UP001049176"/>
    </source>
</evidence>
<dbReference type="AlphaFoldDB" id="A0A9P8AFJ3"/>
<dbReference type="Pfam" id="PF07742">
    <property type="entry name" value="BTG"/>
    <property type="match status" value="1"/>
</dbReference>
<dbReference type="EMBL" id="CM032181">
    <property type="protein sequence ID" value="KAG7099495.1"/>
    <property type="molecule type" value="Genomic_DNA"/>
</dbReference>
<dbReference type="RefSeq" id="XP_043015965.1">
    <property type="nucleotide sequence ID" value="XM_043147260.1"/>
</dbReference>
<evidence type="ECO:0000313" key="5">
    <source>
        <dbReference type="EMBL" id="KAG7099495.1"/>
    </source>
</evidence>
<evidence type="ECO:0000256" key="2">
    <source>
        <dbReference type="SAM" id="MobiDB-lite"/>
    </source>
</evidence>
<protein>
    <recommendedName>
        <fullName evidence="4">Anti-proliferative protein domain-containing protein</fullName>
    </recommendedName>
</protein>
<feature type="domain" description="Anti-proliferative protein" evidence="4">
    <location>
        <begin position="107"/>
        <end position="215"/>
    </location>
</feature>
<dbReference type="KEGG" id="more:E1B28_001341"/>
<dbReference type="Proteomes" id="UP001049176">
    <property type="component" value="Chromosome 1"/>
</dbReference>
<feature type="region of interest" description="Disordered" evidence="2">
    <location>
        <begin position="370"/>
        <end position="394"/>
    </location>
</feature>
<dbReference type="GO" id="GO:0005634">
    <property type="term" value="C:nucleus"/>
    <property type="evidence" value="ECO:0007669"/>
    <property type="project" value="TreeGrafter"/>
</dbReference>
<dbReference type="SMART" id="SM00099">
    <property type="entry name" value="btg1"/>
    <property type="match status" value="1"/>
</dbReference>
<sequence length="394" mass="42801">MSQLTIYQARLGIHFVYAGKHKYKDLLFPPGSGAHIISRLDFRSINLSLSLVSLFFAVTAPTLTFHSFVSPDDPLHDQQPPLELSVIALALDLRLSTQMASSTSASLSVTLAHAISYLTSCLHGQVAPCKITKLQLVLEANLTAHYASTWTPSEPLRGSGRRCLTLSPECLPPRVIYSACIAAGVQWFDWINALGGQECDFFVDPGCVSLRVGRTGGAHSRLITVWADEIPSPTVAPFPFKVQGKTIAQQLMESDDDDSEHMFAMIAHETAKPTTWMTSMLNQFPIPTRSTSPLSTSSSHSRCSSRSSDSSFSVDSRATASSAQSVDRCRPSRRERARQAKVFVDSSKTEVTQYEGGRTTVLTGGVMLGGSASKGKSRCSPTQSPLVDWRSVRA</sequence>
<evidence type="ECO:0000259" key="4">
    <source>
        <dbReference type="SMART" id="SM00099"/>
    </source>
</evidence>
<evidence type="ECO:0000256" key="3">
    <source>
        <dbReference type="SAM" id="Phobius"/>
    </source>
</evidence>
<keyword evidence="3" id="KW-0472">Membrane</keyword>
<proteinExistence type="inferred from homology"/>
<feature type="compositionally biased region" description="Basic and acidic residues" evidence="2">
    <location>
        <begin position="327"/>
        <end position="338"/>
    </location>
</feature>
<accession>A0A9P8AFJ3</accession>
<dbReference type="SUPFAM" id="SSF160696">
    <property type="entry name" value="BTG domain-like"/>
    <property type="match status" value="1"/>
</dbReference>
<evidence type="ECO:0000256" key="1">
    <source>
        <dbReference type="ARBA" id="ARBA00007989"/>
    </source>
</evidence>